<dbReference type="SUPFAM" id="SSF53822">
    <property type="entry name" value="Periplasmic binding protein-like I"/>
    <property type="match status" value="1"/>
</dbReference>
<dbReference type="PANTHER" id="PTHR47151">
    <property type="entry name" value="LEU/ILE/VAL-BINDING ABC TRANSPORTER SUBUNIT"/>
    <property type="match status" value="1"/>
</dbReference>
<dbReference type="Gene3D" id="3.40.50.2300">
    <property type="match status" value="2"/>
</dbReference>
<evidence type="ECO:0000313" key="1">
    <source>
        <dbReference type="EMBL" id="ROM90332.1"/>
    </source>
</evidence>
<name>A0A423GJL7_9PSED</name>
<dbReference type="EMBL" id="MOBI01000033">
    <property type="protein sequence ID" value="ROM90332.1"/>
    <property type="molecule type" value="Genomic_DNA"/>
</dbReference>
<organism evidence="1 2">
    <name type="scientific">Pseudomonas brassicacearum</name>
    <dbReference type="NCBI Taxonomy" id="930166"/>
    <lineage>
        <taxon>Bacteria</taxon>
        <taxon>Pseudomonadati</taxon>
        <taxon>Pseudomonadota</taxon>
        <taxon>Gammaproteobacteria</taxon>
        <taxon>Pseudomonadales</taxon>
        <taxon>Pseudomonadaceae</taxon>
        <taxon>Pseudomonas</taxon>
    </lineage>
</organism>
<evidence type="ECO:0008006" key="3">
    <source>
        <dbReference type="Google" id="ProtNLM"/>
    </source>
</evidence>
<dbReference type="RefSeq" id="WP_123585085.1">
    <property type="nucleotide sequence ID" value="NZ_MOBI01000033.1"/>
</dbReference>
<sequence>MSIRLAMVACLDERRSVHTVTFKRAVALFAQFWNQRRNEGGEVSIELFNDNADADTAAQVAADIVEWRPHAVIGHFASAAAAAAAPIYAAMDIPLLLPAATARHLTRSATTYRICDHDDNYVHAIGRFCRRHDLRLDDIRHDGTVHGRSVANALRNQAPVSDQGQSCILFSGSFRRSIEFMAECGSNERTLLLTDDALAPEIIAPAQAYGSDVFIIGLVPKPQGRDAEQLRKAYQATYGAEPGCYFWETIAAMQIAVEARGENLQGKTWNTVLGKLRFDDERECSPANCAAYRVTSAGGFEECEF</sequence>
<proteinExistence type="predicted"/>
<evidence type="ECO:0000313" key="2">
    <source>
        <dbReference type="Proteomes" id="UP000284684"/>
    </source>
</evidence>
<dbReference type="Proteomes" id="UP000284684">
    <property type="component" value="Unassembled WGS sequence"/>
</dbReference>
<comment type="caution">
    <text evidence="1">The sequence shown here is derived from an EMBL/GenBank/DDBJ whole genome shotgun (WGS) entry which is preliminary data.</text>
</comment>
<dbReference type="InterPro" id="IPR028082">
    <property type="entry name" value="Peripla_BP_I"/>
</dbReference>
<protein>
    <recommendedName>
        <fullName evidence="3">Leucine-binding protein domain-containing protein</fullName>
    </recommendedName>
</protein>
<dbReference type="AlphaFoldDB" id="A0A423GJL7"/>
<gene>
    <name evidence="1" type="ORF">BK658_26745</name>
</gene>
<dbReference type="PANTHER" id="PTHR47151:SF2">
    <property type="entry name" value="AMINO ACID BINDING PROTEIN"/>
    <property type="match status" value="1"/>
</dbReference>
<reference evidence="1 2" key="1">
    <citation type="submission" date="2016-10" db="EMBL/GenBank/DDBJ databases">
        <title>Comparative genome analysis of multiple Pseudomonas spp. focuses on biocontrol and plant growth promoting traits.</title>
        <authorList>
            <person name="Tao X.-Y."/>
            <person name="Taylor C.G."/>
        </authorList>
    </citation>
    <scope>NUCLEOTIDE SEQUENCE [LARGE SCALE GENOMIC DNA]</scope>
    <source>
        <strain evidence="1 2">37D10</strain>
    </source>
</reference>
<accession>A0A423GJL7</accession>